<dbReference type="AlphaFoldDB" id="A0A1B2HZ30"/>
<dbReference type="InterPro" id="IPR036852">
    <property type="entry name" value="Peptidase_S8/S53_dom_sf"/>
</dbReference>
<dbReference type="SUPFAM" id="SSF52743">
    <property type="entry name" value="Subtilisin-like"/>
    <property type="match status" value="1"/>
</dbReference>
<dbReference type="PROSITE" id="PS00138">
    <property type="entry name" value="SUBTILASE_SER"/>
    <property type="match status" value="1"/>
</dbReference>
<protein>
    <submittedName>
        <fullName evidence="8">Peptidase S8/S53 subtilisin kexin sedolisin</fullName>
    </submittedName>
</protein>
<evidence type="ECO:0000259" key="7">
    <source>
        <dbReference type="Pfam" id="PF00082"/>
    </source>
</evidence>
<dbReference type="InterPro" id="IPR000209">
    <property type="entry name" value="Peptidase_S8/S53_dom"/>
</dbReference>
<keyword evidence="4 5" id="KW-0720">Serine protease</keyword>
<dbReference type="InterPro" id="IPR050131">
    <property type="entry name" value="Peptidase_S8_subtilisin-like"/>
</dbReference>
<dbReference type="EMBL" id="CP016793">
    <property type="protein sequence ID" value="ANZ43009.1"/>
    <property type="molecule type" value="Genomic_DNA"/>
</dbReference>
<dbReference type="PANTHER" id="PTHR43806">
    <property type="entry name" value="PEPTIDASE S8"/>
    <property type="match status" value="1"/>
</dbReference>
<accession>A0A1B2HZ30</accession>
<evidence type="ECO:0000313" key="8">
    <source>
        <dbReference type="EMBL" id="ANZ43009.1"/>
    </source>
</evidence>
<feature type="domain" description="Peptidase S8/S53" evidence="7">
    <location>
        <begin position="142"/>
        <end position="384"/>
    </location>
</feature>
<proteinExistence type="inferred from homology"/>
<dbReference type="InterPro" id="IPR015500">
    <property type="entry name" value="Peptidase_S8_subtilisin-rel"/>
</dbReference>
<dbReference type="InterPro" id="IPR023828">
    <property type="entry name" value="Peptidase_S8_Ser-AS"/>
</dbReference>
<dbReference type="GO" id="GO:0004252">
    <property type="term" value="F:serine-type endopeptidase activity"/>
    <property type="evidence" value="ECO:0007669"/>
    <property type="project" value="UniProtKB-UniRule"/>
</dbReference>
<dbReference type="KEGG" id="led:BBK82_24940"/>
<feature type="active site" description="Charge relay system" evidence="5">
    <location>
        <position position="356"/>
    </location>
</feature>
<evidence type="ECO:0000313" key="9">
    <source>
        <dbReference type="Proteomes" id="UP000093053"/>
    </source>
</evidence>
<dbReference type="STRING" id="1586287.BBK82_24940"/>
<evidence type="ECO:0000256" key="5">
    <source>
        <dbReference type="PROSITE-ProRule" id="PRU01240"/>
    </source>
</evidence>
<dbReference type="Pfam" id="PF00082">
    <property type="entry name" value="Peptidase_S8"/>
    <property type="match status" value="1"/>
</dbReference>
<dbReference type="Proteomes" id="UP000093053">
    <property type="component" value="Chromosome"/>
</dbReference>
<sequence>MSKSPERSELYERAFQQLIAEDKNISFHAERGREFLYRPGQLLVAQADLDRVIAKLRENNVEARPADGFGGMARLILPNNLEDIPRIVRLLRDQRNWPNERVPLVQPHHVVVGHGGNVMGNPGDRPRPTDPFNPPKADDRLSGIRVGVLDTGISSGAQLEHPDWFKDRFFKEPDDVDPAYTSGALFGLQGGHGTFVAGVIQSAACGVAFDPEVALDVNGFGDEERLVAKIAEMGKKRLDLLNLSLGCYTEDDVASEPLRNAINALPPETVVVASAGNRGDQRPSWPAAFCRVTAVAALAQNSDGLIIPACYSSFGHWVDACAIGNRSSTYLKGEWKLPGEPGATPFALWAYWSGTSFAAPWVTGRIAATMAKDGLTAVQARDKLLVNPEFHAGYGVFVK</sequence>
<feature type="active site" description="Charge relay system" evidence="5">
    <location>
        <position position="150"/>
    </location>
</feature>
<dbReference type="OrthoDB" id="5177045at2"/>
<reference evidence="8 9" key="1">
    <citation type="submission" date="2016-07" db="EMBL/GenBank/DDBJ databases">
        <title>Complete genome sequence of the Lentzea guizhouensis DHS C013.</title>
        <authorList>
            <person name="Cao C."/>
        </authorList>
    </citation>
    <scope>NUCLEOTIDE SEQUENCE [LARGE SCALE GENOMIC DNA]</scope>
    <source>
        <strain evidence="8 9">DHS C013</strain>
    </source>
</reference>
<dbReference type="GO" id="GO:0006508">
    <property type="term" value="P:proteolysis"/>
    <property type="evidence" value="ECO:0007669"/>
    <property type="project" value="UniProtKB-KW"/>
</dbReference>
<feature type="active site" description="Charge relay system" evidence="5">
    <location>
        <position position="192"/>
    </location>
</feature>
<dbReference type="PRINTS" id="PR00723">
    <property type="entry name" value="SUBTILISIN"/>
</dbReference>
<evidence type="ECO:0000256" key="4">
    <source>
        <dbReference type="ARBA" id="ARBA00022825"/>
    </source>
</evidence>
<comment type="similarity">
    <text evidence="1 5">Belongs to the peptidase S8 family.</text>
</comment>
<keyword evidence="2 5" id="KW-0645">Protease</keyword>
<dbReference type="Gene3D" id="3.40.50.200">
    <property type="entry name" value="Peptidase S8/S53 domain"/>
    <property type="match status" value="1"/>
</dbReference>
<evidence type="ECO:0000256" key="1">
    <source>
        <dbReference type="ARBA" id="ARBA00011073"/>
    </source>
</evidence>
<feature type="region of interest" description="Disordered" evidence="6">
    <location>
        <begin position="119"/>
        <end position="140"/>
    </location>
</feature>
<dbReference type="PANTHER" id="PTHR43806:SF11">
    <property type="entry name" value="CEREVISIN-RELATED"/>
    <property type="match status" value="1"/>
</dbReference>
<dbReference type="PROSITE" id="PS51892">
    <property type="entry name" value="SUBTILASE"/>
    <property type="match status" value="1"/>
</dbReference>
<keyword evidence="9" id="KW-1185">Reference proteome</keyword>
<gene>
    <name evidence="8" type="ORF">BBK82_24940</name>
</gene>
<evidence type="ECO:0000256" key="6">
    <source>
        <dbReference type="SAM" id="MobiDB-lite"/>
    </source>
</evidence>
<evidence type="ECO:0000256" key="2">
    <source>
        <dbReference type="ARBA" id="ARBA00022670"/>
    </source>
</evidence>
<keyword evidence="3 5" id="KW-0378">Hydrolase</keyword>
<evidence type="ECO:0000256" key="3">
    <source>
        <dbReference type="ARBA" id="ARBA00022801"/>
    </source>
</evidence>
<name>A0A1B2HZ30_9PSEU</name>
<organism evidence="8 9">
    <name type="scientific">Lentzea guizhouensis</name>
    <dbReference type="NCBI Taxonomy" id="1586287"/>
    <lineage>
        <taxon>Bacteria</taxon>
        <taxon>Bacillati</taxon>
        <taxon>Actinomycetota</taxon>
        <taxon>Actinomycetes</taxon>
        <taxon>Pseudonocardiales</taxon>
        <taxon>Pseudonocardiaceae</taxon>
        <taxon>Lentzea</taxon>
    </lineage>
</organism>